<name>A0A8B7N1K5_HYAAZ</name>
<dbReference type="InterPro" id="IPR009003">
    <property type="entry name" value="Peptidase_S1_PA"/>
</dbReference>
<feature type="region of interest" description="Disordered" evidence="3">
    <location>
        <begin position="870"/>
        <end position="918"/>
    </location>
</feature>
<sequence length="1334" mass="146657">MHNRFSGGFICALLGLRQHPSVAPSHLQKKYIADVVLVDAGGQEVALAVLKEPAQADATVQSLCLARSLMEVDRSRCMVTDWTSQKSGPGPWDADLRRVWSAVLPCSAGADTAPLCSRFLSSCPERSGGAVVCPGFTDGIYKLVGVLPEAPQCQDPSEEHEIISTISSTFDKIIRNVKDYFTEERNSGVNLTSMTTTLPVAEDSNYSSSANAEATTVFPLNNSFPETNLSVIDQELSTAEVNNGEVTEEMDSPKEEYARKSLNLTGNQVEETATFVECVGYRITANLTPQLSVLPQQSQYGEHPWVALLQDCVGDECSVRGAGALIHPQLIITTGNIMLGADPNTLVAVLGEWDRTSDRSLNQQTDEDHQPNLHNPHLLRHQPTSNNLNFLPHHPQSHFQTTGRRFDSLSTFSSPQRRFTRQAHFLPQNTFQIQQRNQQPEKFHQLSQGRDFNPFVDGLESGSSGLGLENLPFIRSRQPTTYNNHRIGTADLDFGCNNHRIPLDDRKTETRNIPFDQQNQNLPPIAQVQHDNNLLQPRQRYSEDQLEELRRGRQRTLVKNVLFHPGFNPTMNSGHDVSVIILREPVRKTDVVQTICLADSLTEVDRSRCVVNGWGAYGRGTRQHADILKRIYAPVLDNSTCEQRLRHQLGPYFQLHESQLCGGGLGGPSVCRGDEGAPLVCPSLSPNGQYKLVGALSGGVECGVRGLPDFYSSFVYESGDWVRNVIKEFLLITDTAKPTNSQDEAIPKQPLAREIHSPQVTHGRSSVQESTLRGERMISKLEASPNSLDHPVPKVLAVENVPNTIGTDLATRDASAPAKTIQESLALQGNGVTENIASSSTENPKLATIAEQIFLEEEYSILKPTLHAHEKNSLNSGDPSTLRQSFGNSTEIPPGIKETESSDYNEQNLNKSTSHPENKVTALPGGSAFGQFQHYADDDSFGLLEKVLLAAPRSRQPLLSDGPIVSRPYSSVVQYRSRGNSFSNAEDLELNKFEDEPCQNYEHFGSGGDFDTHYGAHVSQFGEYPWMAVVLQDAWLNGELVAKVRGSGSLVHPQVVLTAAGVVSWANVHLLRVRLGDWDVTSEDEPLPHHTLLVARVVLHPEFDAATGVNDVALVILRRRVTTSMHVQPLCLASSFSDVDPSRCLVTGWAATSLDVPDEKPLLKRLTAPLIPGPSCQTQLREQQLANLRTQNTTEEIPAIYDSHDTQTSKTQRYSNSISSYHVNGGTRTKHRDSDTSLPELRLHHTFVCAGSTSSESPCLGAGGSALVCPSVRDGLYRLAGVQTSLQCPQAPPAVFSVVTGGSRSGLYRWVKSEIKTAFQVADERASRKRVVFR</sequence>
<evidence type="ECO:0000256" key="2">
    <source>
        <dbReference type="ARBA" id="ARBA00024195"/>
    </source>
</evidence>
<dbReference type="InterPro" id="IPR043504">
    <property type="entry name" value="Peptidase_S1_PA_chymotrypsin"/>
</dbReference>
<protein>
    <submittedName>
        <fullName evidence="6">Uncharacterized protein LOC108664918</fullName>
    </submittedName>
</protein>
<accession>A0A8B7N1K5</accession>
<proteinExistence type="inferred from homology"/>
<dbReference type="InterPro" id="IPR001254">
    <property type="entry name" value="Trypsin_dom"/>
</dbReference>
<keyword evidence="1" id="KW-1015">Disulfide bond</keyword>
<dbReference type="RefSeq" id="XP_018007104.1">
    <property type="nucleotide sequence ID" value="XM_018151615.2"/>
</dbReference>
<dbReference type="Proteomes" id="UP000694843">
    <property type="component" value="Unplaced"/>
</dbReference>
<reference evidence="6" key="1">
    <citation type="submission" date="2025-08" db="UniProtKB">
        <authorList>
            <consortium name="RefSeq"/>
        </authorList>
    </citation>
    <scope>IDENTIFICATION</scope>
    <source>
        <tissue evidence="6">Whole organism</tissue>
    </source>
</reference>
<dbReference type="Gene3D" id="2.40.10.10">
    <property type="entry name" value="Trypsin-like serine proteases"/>
    <property type="match status" value="4"/>
</dbReference>
<evidence type="ECO:0000259" key="4">
    <source>
        <dbReference type="PROSITE" id="PS50240"/>
    </source>
</evidence>
<dbReference type="PANTHER" id="PTHR24256">
    <property type="entry name" value="TRYPTASE-RELATED"/>
    <property type="match status" value="1"/>
</dbReference>
<organism evidence="5 6">
    <name type="scientific">Hyalella azteca</name>
    <name type="common">Amphipod</name>
    <dbReference type="NCBI Taxonomy" id="294128"/>
    <lineage>
        <taxon>Eukaryota</taxon>
        <taxon>Metazoa</taxon>
        <taxon>Ecdysozoa</taxon>
        <taxon>Arthropoda</taxon>
        <taxon>Crustacea</taxon>
        <taxon>Multicrustacea</taxon>
        <taxon>Malacostraca</taxon>
        <taxon>Eumalacostraca</taxon>
        <taxon>Peracarida</taxon>
        <taxon>Amphipoda</taxon>
        <taxon>Senticaudata</taxon>
        <taxon>Talitrida</taxon>
        <taxon>Talitroidea</taxon>
        <taxon>Hyalellidae</taxon>
        <taxon>Hyalella</taxon>
    </lineage>
</organism>
<dbReference type="PROSITE" id="PS50240">
    <property type="entry name" value="TRYPSIN_DOM"/>
    <property type="match status" value="2"/>
</dbReference>
<evidence type="ECO:0000256" key="1">
    <source>
        <dbReference type="ARBA" id="ARBA00023157"/>
    </source>
</evidence>
<dbReference type="GO" id="GO:0004252">
    <property type="term" value="F:serine-type endopeptidase activity"/>
    <property type="evidence" value="ECO:0007669"/>
    <property type="project" value="InterPro"/>
</dbReference>
<dbReference type="CDD" id="cd00190">
    <property type="entry name" value="Tryp_SPc"/>
    <property type="match status" value="1"/>
</dbReference>
<comment type="similarity">
    <text evidence="2">Belongs to the peptidase S1 family. CLIP subfamily.</text>
</comment>
<dbReference type="SUPFAM" id="SSF50494">
    <property type="entry name" value="Trypsin-like serine proteases"/>
    <property type="match status" value="4"/>
</dbReference>
<feature type="region of interest" description="Disordered" evidence="3">
    <location>
        <begin position="360"/>
        <end position="402"/>
    </location>
</feature>
<dbReference type="OrthoDB" id="6261922at2759"/>
<dbReference type="SMART" id="SM00020">
    <property type="entry name" value="Tryp_SPc"/>
    <property type="match status" value="2"/>
</dbReference>
<dbReference type="Pfam" id="PF00089">
    <property type="entry name" value="Trypsin"/>
    <property type="match status" value="2"/>
</dbReference>
<dbReference type="GeneID" id="108664918"/>
<feature type="compositionally biased region" description="Polar residues" evidence="3">
    <location>
        <begin position="873"/>
        <end position="891"/>
    </location>
</feature>
<feature type="compositionally biased region" description="Polar residues" evidence="3">
    <location>
        <begin position="902"/>
        <end position="915"/>
    </location>
</feature>
<dbReference type="GO" id="GO:0006508">
    <property type="term" value="P:proteolysis"/>
    <property type="evidence" value="ECO:0007669"/>
    <property type="project" value="InterPro"/>
</dbReference>
<feature type="domain" description="Peptidase S1" evidence="4">
    <location>
        <begin position="283"/>
        <end position="727"/>
    </location>
</feature>
<feature type="domain" description="Peptidase S1" evidence="4">
    <location>
        <begin position="1005"/>
        <end position="1316"/>
    </location>
</feature>
<evidence type="ECO:0000313" key="6">
    <source>
        <dbReference type="RefSeq" id="XP_018007104.1"/>
    </source>
</evidence>
<dbReference type="KEGG" id="hazt:108664918"/>
<gene>
    <name evidence="6" type="primary">LOC108664918</name>
</gene>
<dbReference type="InterPro" id="IPR051487">
    <property type="entry name" value="Ser/Thr_Proteases_Immune/Dev"/>
</dbReference>
<evidence type="ECO:0000256" key="3">
    <source>
        <dbReference type="SAM" id="MobiDB-lite"/>
    </source>
</evidence>
<evidence type="ECO:0000313" key="5">
    <source>
        <dbReference type="Proteomes" id="UP000694843"/>
    </source>
</evidence>
<keyword evidence="5" id="KW-1185">Reference proteome</keyword>